<evidence type="ECO:0000313" key="11">
    <source>
        <dbReference type="Proteomes" id="UP000192652"/>
    </source>
</evidence>
<proteinExistence type="inferred from homology"/>
<comment type="caution">
    <text evidence="8">The sequence shown here is derived from an EMBL/GenBank/DDBJ whole genome shotgun (WGS) entry which is preliminary data.</text>
</comment>
<comment type="similarity">
    <text evidence="2">Belongs to the BA14k family.</text>
</comment>
<keyword evidence="5" id="KW-0430">Lectin</keyword>
<keyword evidence="4" id="KW-0472">Membrane</keyword>
<evidence type="ECO:0000256" key="6">
    <source>
        <dbReference type="ARBA" id="ARBA00025321"/>
    </source>
</evidence>
<keyword evidence="4" id="KW-1003">Cell membrane</keyword>
<dbReference type="STRING" id="1672749.BJF92_03515"/>
<dbReference type="Proteomes" id="UP000186143">
    <property type="component" value="Unassembled WGS sequence"/>
</dbReference>
<evidence type="ECO:0000313" key="10">
    <source>
        <dbReference type="Proteomes" id="UP000186143"/>
    </source>
</evidence>
<reference evidence="9" key="2">
    <citation type="submission" date="2016-12" db="EMBL/GenBank/DDBJ databases">
        <authorList>
            <person name="Zhang X."/>
            <person name="Zhao J."/>
        </authorList>
    </citation>
    <scope>NUCLEOTIDE SEQUENCE</scope>
    <source>
        <strain evidence="9">RD15</strain>
    </source>
</reference>
<protein>
    <recommendedName>
        <fullName evidence="3">Lectin-like protein BA14k</fullName>
    </recommendedName>
</protein>
<dbReference type="OrthoDB" id="8117189at2"/>
<organism evidence="8 10">
    <name type="scientific">Xaviernesmea rhizosphaerae</name>
    <dbReference type="NCBI Taxonomy" id="1672749"/>
    <lineage>
        <taxon>Bacteria</taxon>
        <taxon>Pseudomonadati</taxon>
        <taxon>Pseudomonadota</taxon>
        <taxon>Alphaproteobacteria</taxon>
        <taxon>Hyphomicrobiales</taxon>
        <taxon>Rhizobiaceae</taxon>
        <taxon>Rhizobium/Agrobacterium group</taxon>
        <taxon>Xaviernesmea</taxon>
    </lineage>
</organism>
<reference evidence="8 10" key="1">
    <citation type="submission" date="2016-09" db="EMBL/GenBank/DDBJ databases">
        <title>Rhizobium sp. nov., a novel species isolated from the rice rhizosphere.</title>
        <authorList>
            <person name="Zhao J."/>
            <person name="Zhang X."/>
        </authorList>
    </citation>
    <scope>NUCLEOTIDE SEQUENCE [LARGE SCALE GENOMIC DNA]</scope>
    <source>
        <strain evidence="8 10">MH17</strain>
    </source>
</reference>
<keyword evidence="7" id="KW-0732">Signal</keyword>
<comment type="subcellular location">
    <subcellularLocation>
        <location evidence="1">Membrane</location>
        <topology evidence="1">Single-pass membrane protein</topology>
    </subcellularLocation>
</comment>
<sequence length="153" mass="17596">MKILPLALSALFVATSFQPSFAFTPVPTPAPAAATAPVDLVQYREDWRRDRDWRRHHRGWDRRADGYRRGNGYYYNGHRGYRERRPGYRYHNGLWFPLAAFATGAIIGGATAAPRAAYGNSHVQWCMNRYRSYRASDNTYQPNNGPRRQCVSP</sequence>
<dbReference type="GO" id="GO:0030246">
    <property type="term" value="F:carbohydrate binding"/>
    <property type="evidence" value="ECO:0007669"/>
    <property type="project" value="UniProtKB-KW"/>
</dbReference>
<evidence type="ECO:0000256" key="4">
    <source>
        <dbReference type="ARBA" id="ARBA00022475"/>
    </source>
</evidence>
<dbReference type="EMBL" id="MSPX01000026">
    <property type="protein sequence ID" value="OQP83923.1"/>
    <property type="molecule type" value="Genomic_DNA"/>
</dbReference>
<gene>
    <name evidence="8" type="ORF">BJF92_03515</name>
    <name evidence="9" type="ORF">BTR14_21485</name>
</gene>
<comment type="function">
    <text evidence="6">Has immunoglobulin-binding and hemagglutination properties, and can bind to mannose. Essential for virulence. May be involved in LPS biosynthesis or polysaccharide transport.</text>
</comment>
<dbReference type="EMBL" id="MKIO01000033">
    <property type="protein sequence ID" value="OLP54595.1"/>
    <property type="molecule type" value="Genomic_DNA"/>
</dbReference>
<evidence type="ECO:0000256" key="1">
    <source>
        <dbReference type="ARBA" id="ARBA00004167"/>
    </source>
</evidence>
<name>A0A1Q9AHF8_9HYPH</name>
<keyword evidence="11" id="KW-1185">Reference proteome</keyword>
<dbReference type="GO" id="GO:0016020">
    <property type="term" value="C:membrane"/>
    <property type="evidence" value="ECO:0007669"/>
    <property type="project" value="UniProtKB-SubCell"/>
</dbReference>
<accession>A0A1Q9AHF8</accession>
<evidence type="ECO:0000256" key="2">
    <source>
        <dbReference type="ARBA" id="ARBA00010270"/>
    </source>
</evidence>
<evidence type="ECO:0000256" key="7">
    <source>
        <dbReference type="SAM" id="SignalP"/>
    </source>
</evidence>
<evidence type="ECO:0000256" key="3">
    <source>
        <dbReference type="ARBA" id="ARBA00020552"/>
    </source>
</evidence>
<dbReference type="Proteomes" id="UP000192652">
    <property type="component" value="Unassembled WGS sequence"/>
</dbReference>
<dbReference type="Pfam" id="PF07886">
    <property type="entry name" value="BA14K"/>
    <property type="match status" value="1"/>
</dbReference>
<evidence type="ECO:0000313" key="9">
    <source>
        <dbReference type="EMBL" id="OQP83923.1"/>
    </source>
</evidence>
<dbReference type="AlphaFoldDB" id="A0A1Q9AHF8"/>
<reference evidence="9 11" key="3">
    <citation type="journal article" date="2017" name="Antonie Van Leeuwenhoek">
        <title>Rhizobium rhizosphaerae sp. nov., a novel species isolated from rice rhizosphere.</title>
        <authorList>
            <person name="Zhao J.J."/>
            <person name="Zhang J."/>
            <person name="Zhang R.J."/>
            <person name="Zhang C.W."/>
            <person name="Yin H.Q."/>
            <person name="Zhang X.X."/>
        </authorList>
    </citation>
    <scope>NUCLEOTIDE SEQUENCE [LARGE SCALE GENOMIC DNA]</scope>
    <source>
        <strain evidence="9 11">RD15</strain>
    </source>
</reference>
<evidence type="ECO:0000313" key="8">
    <source>
        <dbReference type="EMBL" id="OLP54595.1"/>
    </source>
</evidence>
<evidence type="ECO:0000256" key="5">
    <source>
        <dbReference type="ARBA" id="ARBA00022734"/>
    </source>
</evidence>
<feature type="chain" id="PRO_5012435228" description="Lectin-like protein BA14k" evidence="7">
    <location>
        <begin position="23"/>
        <end position="153"/>
    </location>
</feature>
<dbReference type="InterPro" id="IPR012413">
    <property type="entry name" value="BA14K"/>
</dbReference>
<feature type="signal peptide" evidence="7">
    <location>
        <begin position="1"/>
        <end position="22"/>
    </location>
</feature>